<protein>
    <submittedName>
        <fullName evidence="1">Uncharacterized protein</fullName>
    </submittedName>
</protein>
<organism evidence="1 2">
    <name type="scientific">Coniochaeta ligniaria NRRL 30616</name>
    <dbReference type="NCBI Taxonomy" id="1408157"/>
    <lineage>
        <taxon>Eukaryota</taxon>
        <taxon>Fungi</taxon>
        <taxon>Dikarya</taxon>
        <taxon>Ascomycota</taxon>
        <taxon>Pezizomycotina</taxon>
        <taxon>Sordariomycetes</taxon>
        <taxon>Sordariomycetidae</taxon>
        <taxon>Coniochaetales</taxon>
        <taxon>Coniochaetaceae</taxon>
        <taxon>Coniochaeta</taxon>
    </lineage>
</organism>
<name>A0A1J7JQY1_9PEZI</name>
<dbReference type="InParanoid" id="A0A1J7JQY1"/>
<sequence>MHITPALTGLFSTTAGALIGPNDAPAPWEISSLSTFSPSGRPGSSPYSILNITISDPNTILAGPSPTGPAVFPPSTAICNTSFVGTAPPYNQILNCSEVQYGSWTFEILEANNTSYPSATTNFDVRFTHVDNVTVIGDVYSQVYAGTGHFEVGKNMAGICGASGVCSWGLKDEERPYLIQQSRVSCTGTCS</sequence>
<gene>
    <name evidence="1" type="ORF">CONLIGDRAFT_576629</name>
</gene>
<dbReference type="Proteomes" id="UP000182658">
    <property type="component" value="Unassembled WGS sequence"/>
</dbReference>
<evidence type="ECO:0000313" key="1">
    <source>
        <dbReference type="EMBL" id="OIW30170.1"/>
    </source>
</evidence>
<accession>A0A1J7JQY1</accession>
<dbReference type="AlphaFoldDB" id="A0A1J7JQY1"/>
<keyword evidence="2" id="KW-1185">Reference proteome</keyword>
<reference evidence="1 2" key="1">
    <citation type="submission" date="2016-10" db="EMBL/GenBank/DDBJ databases">
        <title>Draft genome sequence of Coniochaeta ligniaria NRRL30616, a lignocellulolytic fungus for bioabatement of inhibitors in plant biomass hydrolysates.</title>
        <authorList>
            <consortium name="DOE Joint Genome Institute"/>
            <person name="Jimenez D.J."/>
            <person name="Hector R.E."/>
            <person name="Riley R."/>
            <person name="Sun H."/>
            <person name="Grigoriev I.V."/>
            <person name="Van Elsas J.D."/>
            <person name="Nichols N.N."/>
        </authorList>
    </citation>
    <scope>NUCLEOTIDE SEQUENCE [LARGE SCALE GENOMIC DNA]</scope>
    <source>
        <strain evidence="1 2">NRRL 30616</strain>
    </source>
</reference>
<evidence type="ECO:0000313" key="2">
    <source>
        <dbReference type="Proteomes" id="UP000182658"/>
    </source>
</evidence>
<dbReference type="OrthoDB" id="5226619at2759"/>
<proteinExistence type="predicted"/>
<dbReference type="EMBL" id="KV875097">
    <property type="protein sequence ID" value="OIW30170.1"/>
    <property type="molecule type" value="Genomic_DNA"/>
</dbReference>